<dbReference type="Proteomes" id="UP000018895">
    <property type="component" value="Unassembled WGS sequence"/>
</dbReference>
<evidence type="ECO:0000313" key="4">
    <source>
        <dbReference type="EMBL" id="GAE30684.1"/>
    </source>
</evidence>
<keyword evidence="5" id="KW-1185">Reference proteome</keyword>
<accession>W4QH53</accession>
<sequence length="168" mass="18998">MKGMLNDSNMNISPIVVYVDADACPVKNEIVDLCRTYEVDMVFVSSYAHFLSLPKPAKIVTVDEEKEAVDLYVANHAKKGDICVTQDHALASLLLAKGMYVLSPRGKEFTEKDMDQLLDVRFLSQKQRRMGKRTKGPKPYNQEDREQFKANLKKILEKKAGLSQKSSN</sequence>
<evidence type="ECO:0000256" key="2">
    <source>
        <dbReference type="HAMAP-Rule" id="MF_00489"/>
    </source>
</evidence>
<name>W4QH53_9BACI</name>
<dbReference type="STRING" id="1236971.JCM9152_2100"/>
<organism evidence="4 5">
    <name type="scientific">Halalkalibacter hemicellulosilyticusJCM 9152</name>
    <dbReference type="NCBI Taxonomy" id="1236971"/>
    <lineage>
        <taxon>Bacteria</taxon>
        <taxon>Bacillati</taxon>
        <taxon>Bacillota</taxon>
        <taxon>Bacilli</taxon>
        <taxon>Bacillales</taxon>
        <taxon>Bacillaceae</taxon>
        <taxon>Halalkalibacter</taxon>
    </lineage>
</organism>
<feature type="region of interest" description="Disordered" evidence="3">
    <location>
        <begin position="127"/>
        <end position="147"/>
    </location>
</feature>
<dbReference type="NCBIfam" id="NF001095">
    <property type="entry name" value="PRK00124.1"/>
    <property type="match status" value="1"/>
</dbReference>
<evidence type="ECO:0000256" key="1">
    <source>
        <dbReference type="ARBA" id="ARBA00008522"/>
    </source>
</evidence>
<gene>
    <name evidence="4" type="ORF">JCM9152_2100</name>
</gene>
<dbReference type="InterPro" id="IPR003791">
    <property type="entry name" value="UPF0178"/>
</dbReference>
<proteinExistence type="inferred from homology"/>
<evidence type="ECO:0000313" key="5">
    <source>
        <dbReference type="Proteomes" id="UP000018895"/>
    </source>
</evidence>
<dbReference type="PANTHER" id="PTHR35146:SF1">
    <property type="entry name" value="UPF0178 PROTEIN YAII"/>
    <property type="match status" value="1"/>
</dbReference>
<dbReference type="PANTHER" id="PTHR35146">
    <property type="entry name" value="UPF0178 PROTEIN YAII"/>
    <property type="match status" value="1"/>
</dbReference>
<comment type="similarity">
    <text evidence="1 2">Belongs to the UPF0178 family.</text>
</comment>
<reference evidence="4" key="1">
    <citation type="journal article" date="2014" name="Genome Announc.">
        <title>Draft Genome Sequences of Three Alkaliphilic Bacillus Strains, Bacillus wakoensis JCM 9140T, Bacillus akibai JCM 9157T, and Bacillus hemicellulosilyticus JCM 9152T.</title>
        <authorList>
            <person name="Yuki M."/>
            <person name="Oshima K."/>
            <person name="Suda W."/>
            <person name="Oshida Y."/>
            <person name="Kitamura K."/>
            <person name="Iida T."/>
            <person name="Hattori M."/>
            <person name="Ohkuma M."/>
        </authorList>
    </citation>
    <scope>NUCLEOTIDE SEQUENCE [LARGE SCALE GENOMIC DNA]</scope>
    <source>
        <strain evidence="4">JCM 9152</strain>
    </source>
</reference>
<protein>
    <recommendedName>
        <fullName evidence="2">UPF0178 protein JCM9152_2100</fullName>
    </recommendedName>
</protein>
<dbReference type="Pfam" id="PF02639">
    <property type="entry name" value="DUF188"/>
    <property type="match status" value="1"/>
</dbReference>
<dbReference type="EMBL" id="BAUU01000013">
    <property type="protein sequence ID" value="GAE30684.1"/>
    <property type="molecule type" value="Genomic_DNA"/>
</dbReference>
<feature type="compositionally biased region" description="Basic residues" evidence="3">
    <location>
        <begin position="127"/>
        <end position="136"/>
    </location>
</feature>
<evidence type="ECO:0000256" key="3">
    <source>
        <dbReference type="SAM" id="MobiDB-lite"/>
    </source>
</evidence>
<dbReference type="HAMAP" id="MF_00489">
    <property type="entry name" value="UPF0178"/>
    <property type="match status" value="1"/>
</dbReference>
<comment type="caution">
    <text evidence="4">The sequence shown here is derived from an EMBL/GenBank/DDBJ whole genome shotgun (WGS) entry which is preliminary data.</text>
</comment>
<dbReference type="AlphaFoldDB" id="W4QH53"/>